<accession>A0A6T8W680</accession>
<gene>
    <name evidence="1" type="ORF">NSCI0253_LOCUS12549</name>
    <name evidence="2" type="ORF">NSCI0253_LOCUS12558</name>
</gene>
<evidence type="ECO:0000313" key="2">
    <source>
        <dbReference type="EMBL" id="CAD8838210.1"/>
    </source>
</evidence>
<proteinExistence type="predicted"/>
<protein>
    <submittedName>
        <fullName evidence="2">Uncharacterized protein</fullName>
    </submittedName>
</protein>
<name>A0A6T8W680_NOCSC</name>
<dbReference type="EMBL" id="HBFQ01017937">
    <property type="protein sequence ID" value="CAD8838201.1"/>
    <property type="molecule type" value="Transcribed_RNA"/>
</dbReference>
<organism evidence="2">
    <name type="scientific">Noctiluca scintillans</name>
    <name type="common">Sea sparkle</name>
    <name type="synonym">Red tide dinoflagellate</name>
    <dbReference type="NCBI Taxonomy" id="2966"/>
    <lineage>
        <taxon>Eukaryota</taxon>
        <taxon>Sar</taxon>
        <taxon>Alveolata</taxon>
        <taxon>Dinophyceae</taxon>
        <taxon>Noctilucales</taxon>
        <taxon>Noctilucaceae</taxon>
        <taxon>Noctiluca</taxon>
    </lineage>
</organism>
<dbReference type="EMBL" id="HBFQ01017948">
    <property type="protein sequence ID" value="CAD8838210.1"/>
    <property type="molecule type" value="Transcribed_RNA"/>
</dbReference>
<sequence length="145" mass="16827">MTRGLFNNDPVYSAGEFVGRDSKRHVNSHNKRLVQLAKKQTRCEAGFRIRAGRRVVAEDAPLRETGEQKEEFEEIQRAQCIIARRRETREAREKELLEMYQREFVQAQNPPDVVKAPVSDVTHNFVVIDLTADFAVYSHDDWVLV</sequence>
<dbReference type="AlphaFoldDB" id="A0A6T8W680"/>
<evidence type="ECO:0000313" key="1">
    <source>
        <dbReference type="EMBL" id="CAD8838201.1"/>
    </source>
</evidence>
<reference evidence="2" key="1">
    <citation type="submission" date="2021-01" db="EMBL/GenBank/DDBJ databases">
        <authorList>
            <person name="Corre E."/>
            <person name="Pelletier E."/>
            <person name="Niang G."/>
            <person name="Scheremetjew M."/>
            <person name="Finn R."/>
            <person name="Kale V."/>
            <person name="Holt S."/>
            <person name="Cochrane G."/>
            <person name="Meng A."/>
            <person name="Brown T."/>
            <person name="Cohen L."/>
        </authorList>
    </citation>
    <scope>NUCLEOTIDE SEQUENCE</scope>
</reference>